<evidence type="ECO:0000256" key="7">
    <source>
        <dbReference type="ARBA" id="ARBA00023136"/>
    </source>
</evidence>
<feature type="transmembrane region" description="Helical" evidence="8">
    <location>
        <begin position="609"/>
        <end position="630"/>
    </location>
</feature>
<evidence type="ECO:0000256" key="8">
    <source>
        <dbReference type="SAM" id="Phobius"/>
    </source>
</evidence>
<feature type="transmembrane region" description="Helical" evidence="8">
    <location>
        <begin position="149"/>
        <end position="171"/>
    </location>
</feature>
<dbReference type="InterPro" id="IPR037294">
    <property type="entry name" value="ABC_BtuC-like"/>
</dbReference>
<gene>
    <name evidence="9" type="ORF">GCM10007907_10080</name>
</gene>
<reference evidence="10" key="1">
    <citation type="journal article" date="2019" name="Int. J. Syst. Evol. Microbiol.">
        <title>The Global Catalogue of Microorganisms (GCM) 10K type strain sequencing project: providing services to taxonomists for standard genome sequencing and annotation.</title>
        <authorList>
            <consortium name="The Broad Institute Genomics Platform"/>
            <consortium name="The Broad Institute Genome Sequencing Center for Infectious Disease"/>
            <person name="Wu L."/>
            <person name="Ma J."/>
        </authorList>
    </citation>
    <scope>NUCLEOTIDE SEQUENCE [LARGE SCALE GENOMIC DNA]</scope>
    <source>
        <strain evidence="10">NBRC 110044</strain>
    </source>
</reference>
<feature type="transmembrane region" description="Helical" evidence="8">
    <location>
        <begin position="120"/>
        <end position="142"/>
    </location>
</feature>
<feature type="transmembrane region" description="Helical" evidence="8">
    <location>
        <begin position="284"/>
        <end position="302"/>
    </location>
</feature>
<feature type="transmembrane region" description="Helical" evidence="8">
    <location>
        <begin position="309"/>
        <end position="328"/>
    </location>
</feature>
<evidence type="ECO:0000256" key="1">
    <source>
        <dbReference type="ARBA" id="ARBA00004651"/>
    </source>
</evidence>
<dbReference type="CDD" id="cd06550">
    <property type="entry name" value="TM_ABC_iron-siderophores_like"/>
    <property type="match status" value="2"/>
</dbReference>
<dbReference type="InterPro" id="IPR000522">
    <property type="entry name" value="ABC_transptr_permease_BtuC"/>
</dbReference>
<evidence type="ECO:0000256" key="4">
    <source>
        <dbReference type="ARBA" id="ARBA00022475"/>
    </source>
</evidence>
<feature type="transmembrane region" description="Helical" evidence="8">
    <location>
        <begin position="427"/>
        <end position="445"/>
    </location>
</feature>
<dbReference type="PANTHER" id="PTHR30472:SF37">
    <property type="entry name" value="FE(3+) DICITRATE TRANSPORT SYSTEM PERMEASE PROTEIN FECD-RELATED"/>
    <property type="match status" value="1"/>
</dbReference>
<evidence type="ECO:0000313" key="10">
    <source>
        <dbReference type="Proteomes" id="UP001156706"/>
    </source>
</evidence>
<feature type="transmembrane region" description="Helical" evidence="8">
    <location>
        <begin position="62"/>
        <end position="82"/>
    </location>
</feature>
<dbReference type="SUPFAM" id="SSF81345">
    <property type="entry name" value="ABC transporter involved in vitamin B12 uptake, BtuC"/>
    <property type="match status" value="2"/>
</dbReference>
<evidence type="ECO:0000256" key="6">
    <source>
        <dbReference type="ARBA" id="ARBA00022989"/>
    </source>
</evidence>
<keyword evidence="10" id="KW-1185">Reference proteome</keyword>
<dbReference type="Gene3D" id="1.10.3470.10">
    <property type="entry name" value="ABC transporter involved in vitamin B12 uptake, BtuC"/>
    <property type="match status" value="2"/>
</dbReference>
<dbReference type="EMBL" id="BSOG01000001">
    <property type="protein sequence ID" value="GLR12218.1"/>
    <property type="molecule type" value="Genomic_DNA"/>
</dbReference>
<proteinExistence type="inferred from homology"/>
<sequence length="665" mass="68283">MRGLNGASLPQRLPWLLTAGLILALCWSLLGPLPSGRATVLQWLAGGVDSGMLWVALAELRLPRLAATLLAGASLGMAGCLLQALSRNPLASPSVLGVTAGAQLGLIVAVLLPASMALAAVPAVFVGALLAVALCFTVAGGWRAHPLTLVLAGTVVSLLLSAVVSLLMVLFDQNVAGVALWSAGSLFQPGWRGVTTSLPWFCLALLIAWRSRASLQLLALGDDAASAVGLDVDRFRRRLLLVATLLSAVAVTLAGPIALVGLIAPNLLRMAGLTQSSRLLPASALAGALLLALADPAADWLADTSRSMLPLGIATALAGTPLLLWLIGRQSHTVLPAPTPQPQGRRRDQRLVLGMALLAVLFVAMLALQMSPAMLQQAWREPTSFAALLVDLRGPRIGVAMLAGGLLAASGVLLQGVVRNPLAGPELMGLSQGAALAVLLSLSLFVEPTLGLRLLFALAGAAGMLGILLWATRRHSWEPMQLALAGMALATLGGAMGTLVVSQSKLQVAQAVTWLAGSSYGRGWPEVVLLLGGVLCLLPGAYYLARGLDLLGLGDETASSLGLAVQATRLQALLLASALTGVAVAAAGPVGFVGLVAPHLASLLGVGRFRVRLVLAVLLGASLCGLADLAGRTLLAPRDLPFGLVTAFIGAPYFLWLLAKARRTA</sequence>
<dbReference type="RefSeq" id="WP_284195349.1">
    <property type="nucleotide sequence ID" value="NZ_BSOG01000001.1"/>
</dbReference>
<dbReference type="Pfam" id="PF01032">
    <property type="entry name" value="FecCD"/>
    <property type="match status" value="2"/>
</dbReference>
<comment type="caution">
    <text evidence="9">The sequence shown here is derived from an EMBL/GenBank/DDBJ whole genome shotgun (WGS) entry which is preliminary data.</text>
</comment>
<feature type="transmembrane region" description="Helical" evidence="8">
    <location>
        <begin position="523"/>
        <end position="545"/>
    </location>
</feature>
<evidence type="ECO:0000256" key="5">
    <source>
        <dbReference type="ARBA" id="ARBA00022692"/>
    </source>
</evidence>
<feature type="transmembrane region" description="Helical" evidence="8">
    <location>
        <begin position="572"/>
        <end position="597"/>
    </location>
</feature>
<feature type="transmembrane region" description="Helical" evidence="8">
    <location>
        <begin position="94"/>
        <end position="114"/>
    </location>
</feature>
<evidence type="ECO:0000313" key="9">
    <source>
        <dbReference type="EMBL" id="GLR12218.1"/>
    </source>
</evidence>
<feature type="transmembrane region" description="Helical" evidence="8">
    <location>
        <begin position="239"/>
        <end position="264"/>
    </location>
</feature>
<organism evidence="9 10">
    <name type="scientific">Chitinimonas prasina</name>
    <dbReference type="NCBI Taxonomy" id="1434937"/>
    <lineage>
        <taxon>Bacteria</taxon>
        <taxon>Pseudomonadati</taxon>
        <taxon>Pseudomonadota</taxon>
        <taxon>Betaproteobacteria</taxon>
        <taxon>Neisseriales</taxon>
        <taxon>Chitinibacteraceae</taxon>
        <taxon>Chitinimonas</taxon>
    </lineage>
</organism>
<keyword evidence="4" id="KW-1003">Cell membrane</keyword>
<name>A0ABQ5YEZ7_9NEIS</name>
<accession>A0ABQ5YEZ7</accession>
<evidence type="ECO:0000256" key="2">
    <source>
        <dbReference type="ARBA" id="ARBA00007935"/>
    </source>
</evidence>
<dbReference type="PANTHER" id="PTHR30472">
    <property type="entry name" value="FERRIC ENTEROBACTIN TRANSPORT SYSTEM PERMEASE PROTEIN"/>
    <property type="match status" value="1"/>
</dbReference>
<feature type="transmembrane region" description="Helical" evidence="8">
    <location>
        <begin position="642"/>
        <end position="659"/>
    </location>
</feature>
<dbReference type="Proteomes" id="UP001156706">
    <property type="component" value="Unassembled WGS sequence"/>
</dbReference>
<feature type="transmembrane region" description="Helical" evidence="8">
    <location>
        <begin position="396"/>
        <end position="415"/>
    </location>
</feature>
<comment type="subcellular location">
    <subcellularLocation>
        <location evidence="1">Cell membrane</location>
        <topology evidence="1">Multi-pass membrane protein</topology>
    </subcellularLocation>
</comment>
<feature type="transmembrane region" description="Helical" evidence="8">
    <location>
        <begin position="191"/>
        <end position="209"/>
    </location>
</feature>
<keyword evidence="5 8" id="KW-0812">Transmembrane</keyword>
<keyword evidence="6 8" id="KW-1133">Transmembrane helix</keyword>
<keyword evidence="3" id="KW-0813">Transport</keyword>
<feature type="transmembrane region" description="Helical" evidence="8">
    <location>
        <begin position="351"/>
        <end position="375"/>
    </location>
</feature>
<comment type="similarity">
    <text evidence="2">Belongs to the binding-protein-dependent transport system permease family. FecCD subfamily.</text>
</comment>
<feature type="transmembrane region" description="Helical" evidence="8">
    <location>
        <begin position="452"/>
        <end position="471"/>
    </location>
</feature>
<keyword evidence="7 8" id="KW-0472">Membrane</keyword>
<feature type="transmembrane region" description="Helical" evidence="8">
    <location>
        <begin position="483"/>
        <end position="502"/>
    </location>
</feature>
<evidence type="ECO:0000256" key="3">
    <source>
        <dbReference type="ARBA" id="ARBA00022448"/>
    </source>
</evidence>
<protein>
    <submittedName>
        <fullName evidence="9">Iron-hydroxamate ABC transporter permease</fullName>
    </submittedName>
</protein>